<evidence type="ECO:0000256" key="2">
    <source>
        <dbReference type="ARBA" id="ARBA00005814"/>
    </source>
</evidence>
<evidence type="ECO:0000313" key="11">
    <source>
        <dbReference type="EMBL" id="GMF37151.1"/>
    </source>
</evidence>
<keyword evidence="3" id="KW-0813">Transport</keyword>
<keyword evidence="7 9" id="KW-1133">Transmembrane helix</keyword>
<reference evidence="11" key="1">
    <citation type="submission" date="2023-04" db="EMBL/GenBank/DDBJ databases">
        <title>Phytophthora fragariaefolia NBRC 109709.</title>
        <authorList>
            <person name="Ichikawa N."/>
            <person name="Sato H."/>
            <person name="Tonouchi N."/>
        </authorList>
    </citation>
    <scope>NUCLEOTIDE SEQUENCE</scope>
    <source>
        <strain evidence="11">NBRC 109709</strain>
    </source>
</reference>
<gene>
    <name evidence="11" type="ORF">Pfra01_001033400</name>
</gene>
<dbReference type="InterPro" id="IPR003593">
    <property type="entry name" value="AAA+_ATPase"/>
</dbReference>
<evidence type="ECO:0000256" key="6">
    <source>
        <dbReference type="ARBA" id="ARBA00022840"/>
    </source>
</evidence>
<dbReference type="OrthoDB" id="66620at2759"/>
<dbReference type="GO" id="GO:0005524">
    <property type="term" value="F:ATP binding"/>
    <property type="evidence" value="ECO:0007669"/>
    <property type="project" value="UniProtKB-KW"/>
</dbReference>
<dbReference type="InterPro" id="IPR013525">
    <property type="entry name" value="ABC2_TM"/>
</dbReference>
<organism evidence="11 12">
    <name type="scientific">Phytophthora fragariaefolia</name>
    <dbReference type="NCBI Taxonomy" id="1490495"/>
    <lineage>
        <taxon>Eukaryota</taxon>
        <taxon>Sar</taxon>
        <taxon>Stramenopiles</taxon>
        <taxon>Oomycota</taxon>
        <taxon>Peronosporomycetes</taxon>
        <taxon>Peronosporales</taxon>
        <taxon>Peronosporaceae</taxon>
        <taxon>Phytophthora</taxon>
    </lineage>
</organism>
<evidence type="ECO:0000259" key="10">
    <source>
        <dbReference type="PROSITE" id="PS50893"/>
    </source>
</evidence>
<keyword evidence="8 9" id="KW-0472">Membrane</keyword>
<evidence type="ECO:0000256" key="5">
    <source>
        <dbReference type="ARBA" id="ARBA00022741"/>
    </source>
</evidence>
<comment type="similarity">
    <text evidence="2">Belongs to the ABC transporter superfamily. ABCG family. Eye pigment precursor importer (TC 3.A.1.204) subfamily.</text>
</comment>
<dbReference type="CDD" id="cd03213">
    <property type="entry name" value="ABCG_EPDR"/>
    <property type="match status" value="1"/>
</dbReference>
<dbReference type="InterPro" id="IPR043926">
    <property type="entry name" value="ABCG_dom"/>
</dbReference>
<accession>A0A9W6XF15</accession>
<dbReference type="Proteomes" id="UP001165121">
    <property type="component" value="Unassembled WGS sequence"/>
</dbReference>
<dbReference type="GO" id="GO:0016020">
    <property type="term" value="C:membrane"/>
    <property type="evidence" value="ECO:0007669"/>
    <property type="project" value="UniProtKB-SubCell"/>
</dbReference>
<dbReference type="PROSITE" id="PS00211">
    <property type="entry name" value="ABC_TRANSPORTER_1"/>
    <property type="match status" value="1"/>
</dbReference>
<dbReference type="SMART" id="SM00382">
    <property type="entry name" value="AAA"/>
    <property type="match status" value="1"/>
</dbReference>
<dbReference type="InterPro" id="IPR017871">
    <property type="entry name" value="ABC_transporter-like_CS"/>
</dbReference>
<evidence type="ECO:0000256" key="8">
    <source>
        <dbReference type="ARBA" id="ARBA00023136"/>
    </source>
</evidence>
<dbReference type="InterPro" id="IPR003439">
    <property type="entry name" value="ABC_transporter-like_ATP-bd"/>
</dbReference>
<keyword evidence="12" id="KW-1185">Reference proteome</keyword>
<dbReference type="Gene3D" id="3.40.50.300">
    <property type="entry name" value="P-loop containing nucleotide triphosphate hydrolases"/>
    <property type="match status" value="1"/>
</dbReference>
<feature type="transmembrane region" description="Helical" evidence="9">
    <location>
        <begin position="509"/>
        <end position="528"/>
    </location>
</feature>
<keyword evidence="4 9" id="KW-0812">Transmembrane</keyword>
<dbReference type="GO" id="GO:0140359">
    <property type="term" value="F:ABC-type transporter activity"/>
    <property type="evidence" value="ECO:0007669"/>
    <property type="project" value="InterPro"/>
</dbReference>
<feature type="domain" description="ABC transporter" evidence="10">
    <location>
        <begin position="44"/>
        <end position="293"/>
    </location>
</feature>
<keyword evidence="6" id="KW-0067">ATP-binding</keyword>
<dbReference type="InterPro" id="IPR027417">
    <property type="entry name" value="P-loop_NTPase"/>
</dbReference>
<evidence type="ECO:0000256" key="7">
    <source>
        <dbReference type="ARBA" id="ARBA00022989"/>
    </source>
</evidence>
<comment type="caution">
    <text evidence="11">The sequence shown here is derived from an EMBL/GenBank/DDBJ whole genome shotgun (WGS) entry which is preliminary data.</text>
</comment>
<comment type="subcellular location">
    <subcellularLocation>
        <location evidence="1">Membrane</location>
        <topology evidence="1">Multi-pass membrane protein</topology>
    </subcellularLocation>
</comment>
<keyword evidence="5" id="KW-0547">Nucleotide-binding</keyword>
<protein>
    <submittedName>
        <fullName evidence="11">Unnamed protein product</fullName>
    </submittedName>
</protein>
<dbReference type="SUPFAM" id="SSF52540">
    <property type="entry name" value="P-loop containing nucleoside triphosphate hydrolases"/>
    <property type="match status" value="1"/>
</dbReference>
<dbReference type="PROSITE" id="PS50893">
    <property type="entry name" value="ABC_TRANSPORTER_2"/>
    <property type="match status" value="1"/>
</dbReference>
<feature type="transmembrane region" description="Helical" evidence="9">
    <location>
        <begin position="482"/>
        <end position="503"/>
    </location>
</feature>
<dbReference type="Pfam" id="PF01061">
    <property type="entry name" value="ABC2_membrane"/>
    <property type="match status" value="1"/>
</dbReference>
<dbReference type="PANTHER" id="PTHR48042">
    <property type="entry name" value="ABC TRANSPORTER G FAMILY MEMBER 11"/>
    <property type="match status" value="1"/>
</dbReference>
<sequence>MADAHPGSPTTVTSYEALANGHAKPKELALPVDTLTMTKNPCTLSWKNLSYTVDTKKTERCPTGKKAILTKVSGRCAPGELTAVMGPSGCGKTTLLDILADRISSGTIEGDIYLNGETRNVKTFRAVSSYVAQEDSLLGSFTVLETLEMAARLSLPNAVTHQDIVERVQTVIDEMGLRVCEHTLIGDIFRKGISGGQKRRLSIAIELLSDPSILLLDEPTSGLDSASTHNVMQFVSRLCQENKTVICTIHQPSSLVYEMFTNVVILTAGETVYFGPREHIINHFSTSGYSCPMYMNPAEYFISLVNSDFEGHADIKRLVNSFSSCIIANSIVQKIEADSAGVHNAAPVVPVKPSAVRQFFVLMQRHSINNVRNPGIYWVRLAMYTMLAFMVGTMYLSTNDDISEEDMIPMLFYVQAFLVFMSVAVLPFFIEQRAVFLRERANSGLNVFSFAISNFLATLPGIFVIALVSTLLVVLLSGLHGFWYFLLNLFLSLVVAESMMHVIGAAVPHYIIGIALGAGIYGMFMLCEGFMVPKETIPDYWIWAYYIAFHSYSFKSFVYEHFIHVNTPTAKAILERLNLKDVDTPQNMIILACYAICLELIFTFILYKFHTGRR</sequence>
<dbReference type="GO" id="GO:0016887">
    <property type="term" value="F:ATP hydrolysis activity"/>
    <property type="evidence" value="ECO:0007669"/>
    <property type="project" value="InterPro"/>
</dbReference>
<feature type="transmembrane region" description="Helical" evidence="9">
    <location>
        <begin position="450"/>
        <end position="475"/>
    </location>
</feature>
<evidence type="ECO:0000256" key="1">
    <source>
        <dbReference type="ARBA" id="ARBA00004141"/>
    </source>
</evidence>
<dbReference type="FunFam" id="3.40.50.300:FF:003749">
    <property type="entry name" value="Uncharacterized protein"/>
    <property type="match status" value="1"/>
</dbReference>
<evidence type="ECO:0000256" key="3">
    <source>
        <dbReference type="ARBA" id="ARBA00022448"/>
    </source>
</evidence>
<dbReference type="Pfam" id="PF00005">
    <property type="entry name" value="ABC_tran"/>
    <property type="match status" value="1"/>
</dbReference>
<feature type="transmembrane region" description="Helical" evidence="9">
    <location>
        <begin position="588"/>
        <end position="607"/>
    </location>
</feature>
<evidence type="ECO:0000313" key="12">
    <source>
        <dbReference type="Proteomes" id="UP001165121"/>
    </source>
</evidence>
<feature type="transmembrane region" description="Helical" evidence="9">
    <location>
        <begin position="377"/>
        <end position="398"/>
    </location>
</feature>
<dbReference type="EMBL" id="BSXT01000988">
    <property type="protein sequence ID" value="GMF37151.1"/>
    <property type="molecule type" value="Genomic_DNA"/>
</dbReference>
<dbReference type="Pfam" id="PF19055">
    <property type="entry name" value="ABC2_membrane_7"/>
    <property type="match status" value="1"/>
</dbReference>
<evidence type="ECO:0000256" key="4">
    <source>
        <dbReference type="ARBA" id="ARBA00022692"/>
    </source>
</evidence>
<name>A0A9W6XF15_9STRA</name>
<dbReference type="PANTHER" id="PTHR48042:SF11">
    <property type="entry name" value="ABC TRANSPORTER G FAMILY MEMBER 11"/>
    <property type="match status" value="1"/>
</dbReference>
<dbReference type="AlphaFoldDB" id="A0A9W6XF15"/>
<dbReference type="InterPro" id="IPR052215">
    <property type="entry name" value="Plant_ABCG"/>
</dbReference>
<proteinExistence type="inferred from homology"/>
<feature type="transmembrane region" description="Helical" evidence="9">
    <location>
        <begin position="410"/>
        <end position="430"/>
    </location>
</feature>
<evidence type="ECO:0000256" key="9">
    <source>
        <dbReference type="SAM" id="Phobius"/>
    </source>
</evidence>